<keyword evidence="1" id="KW-1133">Transmembrane helix</keyword>
<dbReference type="RefSeq" id="WP_145986502.1">
    <property type="nucleotide sequence ID" value="NZ_AP017928.1"/>
</dbReference>
<protein>
    <submittedName>
        <fullName evidence="2">Uncharacterized protein</fullName>
    </submittedName>
</protein>
<keyword evidence="1" id="KW-0812">Transmembrane</keyword>
<name>A0A250KRH9_9GAMM</name>
<sequence length="104" mass="10861">MSGWTVSGFSPENWGGMFAGGVSAVTVSATLCFSGLFRTVFADASALDLAVGFARAAVVSERERTFEALESAALAPDFFTAAGVFAAFSVFPFFFDLAGVVFFS</sequence>
<dbReference type="AlphaFoldDB" id="A0A250KRH9"/>
<dbReference type="EMBL" id="AP017928">
    <property type="protein sequence ID" value="BBA34283.1"/>
    <property type="molecule type" value="Genomic_DNA"/>
</dbReference>
<dbReference type="KEGG" id="mmai:sS8_2331"/>
<keyword evidence="1" id="KW-0472">Membrane</keyword>
<evidence type="ECO:0000256" key="1">
    <source>
        <dbReference type="SAM" id="Phobius"/>
    </source>
</evidence>
<keyword evidence="3" id="KW-1185">Reference proteome</keyword>
<organism evidence="2 3">
    <name type="scientific">Methylocaldum marinum</name>
    <dbReference type="NCBI Taxonomy" id="1432792"/>
    <lineage>
        <taxon>Bacteria</taxon>
        <taxon>Pseudomonadati</taxon>
        <taxon>Pseudomonadota</taxon>
        <taxon>Gammaproteobacteria</taxon>
        <taxon>Methylococcales</taxon>
        <taxon>Methylococcaceae</taxon>
        <taxon>Methylocaldum</taxon>
    </lineage>
</organism>
<gene>
    <name evidence="2" type="ORF">sS8_2331</name>
</gene>
<proteinExistence type="predicted"/>
<feature type="transmembrane region" description="Helical" evidence="1">
    <location>
        <begin position="14"/>
        <end position="33"/>
    </location>
</feature>
<evidence type="ECO:0000313" key="2">
    <source>
        <dbReference type="EMBL" id="BBA34283.1"/>
    </source>
</evidence>
<accession>A0A250KRH9</accession>
<feature type="transmembrane region" description="Helical" evidence="1">
    <location>
        <begin position="78"/>
        <end position="103"/>
    </location>
</feature>
<dbReference type="Proteomes" id="UP000266313">
    <property type="component" value="Chromosome"/>
</dbReference>
<reference evidence="2 3" key="1">
    <citation type="submission" date="2016-12" db="EMBL/GenBank/DDBJ databases">
        <title>Genome sequencing of Methylocaldum marinum.</title>
        <authorList>
            <person name="Takeuchi M."/>
            <person name="Kamagata Y."/>
            <person name="Hiraoka S."/>
            <person name="Oshima K."/>
            <person name="Hattori M."/>
            <person name="Iwasaki W."/>
        </authorList>
    </citation>
    <scope>NUCLEOTIDE SEQUENCE [LARGE SCALE GENOMIC DNA]</scope>
    <source>
        <strain evidence="2 3">S8</strain>
    </source>
</reference>
<evidence type="ECO:0000313" key="3">
    <source>
        <dbReference type="Proteomes" id="UP000266313"/>
    </source>
</evidence>